<name>A0AAW0DWF0_9AGAR</name>
<organism evidence="2 3">
    <name type="scientific">Favolaschia claudopus</name>
    <dbReference type="NCBI Taxonomy" id="2862362"/>
    <lineage>
        <taxon>Eukaryota</taxon>
        <taxon>Fungi</taxon>
        <taxon>Dikarya</taxon>
        <taxon>Basidiomycota</taxon>
        <taxon>Agaricomycotina</taxon>
        <taxon>Agaricomycetes</taxon>
        <taxon>Agaricomycetidae</taxon>
        <taxon>Agaricales</taxon>
        <taxon>Marasmiineae</taxon>
        <taxon>Mycenaceae</taxon>
        <taxon>Favolaschia</taxon>
    </lineage>
</organism>
<evidence type="ECO:0000256" key="1">
    <source>
        <dbReference type="SAM" id="Phobius"/>
    </source>
</evidence>
<feature type="transmembrane region" description="Helical" evidence="1">
    <location>
        <begin position="37"/>
        <end position="57"/>
    </location>
</feature>
<comment type="caution">
    <text evidence="2">The sequence shown here is derived from an EMBL/GenBank/DDBJ whole genome shotgun (WGS) entry which is preliminary data.</text>
</comment>
<keyword evidence="1" id="KW-0472">Membrane</keyword>
<keyword evidence="1" id="KW-0812">Transmembrane</keyword>
<protein>
    <submittedName>
        <fullName evidence="2">Uncharacterized protein</fullName>
    </submittedName>
</protein>
<keyword evidence="1" id="KW-1133">Transmembrane helix</keyword>
<evidence type="ECO:0000313" key="3">
    <source>
        <dbReference type="Proteomes" id="UP001362999"/>
    </source>
</evidence>
<keyword evidence="3" id="KW-1185">Reference proteome</keyword>
<sequence>MSSRLLEIRARTFRYVGSRCYNERNQLIACPFSKTKAIAIAVAVGALLIICLTLVFISKCGGCRRRRETVPTLHYSFARDPEAAPPVYHKFESSTERLVLPASPSYQQFDHLSTTGPYHGYLPPPASTDTLVEPARIHAADHTYPRY</sequence>
<reference evidence="2 3" key="1">
    <citation type="journal article" date="2024" name="J Genomics">
        <title>Draft genome sequencing and assembly of Favolaschia claudopus CIRM-BRFM 2984 isolated from oak limbs.</title>
        <authorList>
            <person name="Navarro D."/>
            <person name="Drula E."/>
            <person name="Chaduli D."/>
            <person name="Cazenave R."/>
            <person name="Ahrendt S."/>
            <person name="Wang J."/>
            <person name="Lipzen A."/>
            <person name="Daum C."/>
            <person name="Barry K."/>
            <person name="Grigoriev I.V."/>
            <person name="Favel A."/>
            <person name="Rosso M.N."/>
            <person name="Martin F."/>
        </authorList>
    </citation>
    <scope>NUCLEOTIDE SEQUENCE [LARGE SCALE GENOMIC DNA]</scope>
    <source>
        <strain evidence="2 3">CIRM-BRFM 2984</strain>
    </source>
</reference>
<evidence type="ECO:0000313" key="2">
    <source>
        <dbReference type="EMBL" id="KAK7057429.1"/>
    </source>
</evidence>
<dbReference type="AlphaFoldDB" id="A0AAW0DWF0"/>
<gene>
    <name evidence="2" type="ORF">R3P38DRAFT_2840920</name>
</gene>
<dbReference type="Proteomes" id="UP001362999">
    <property type="component" value="Unassembled WGS sequence"/>
</dbReference>
<proteinExistence type="predicted"/>
<dbReference type="EMBL" id="JAWWNJ010000004">
    <property type="protein sequence ID" value="KAK7057429.1"/>
    <property type="molecule type" value="Genomic_DNA"/>
</dbReference>
<accession>A0AAW0DWF0</accession>